<evidence type="ECO:0000256" key="5">
    <source>
        <dbReference type="ARBA" id="ARBA00023004"/>
    </source>
</evidence>
<evidence type="ECO:0000313" key="8">
    <source>
        <dbReference type="Proteomes" id="UP000095751"/>
    </source>
</evidence>
<accession>A0A1E7ER62</accession>
<dbReference type="GO" id="GO:0005783">
    <property type="term" value="C:endoplasmic reticulum"/>
    <property type="evidence" value="ECO:0007669"/>
    <property type="project" value="TreeGrafter"/>
</dbReference>
<evidence type="ECO:0000256" key="2">
    <source>
        <dbReference type="ARBA" id="ARBA00022723"/>
    </source>
</evidence>
<feature type="non-terminal residue" evidence="7">
    <location>
        <position position="1"/>
    </location>
</feature>
<evidence type="ECO:0000256" key="1">
    <source>
        <dbReference type="ARBA" id="ARBA00001961"/>
    </source>
</evidence>
<comment type="cofactor">
    <cofactor evidence="1">
        <name>L-ascorbate</name>
        <dbReference type="ChEBI" id="CHEBI:38290"/>
    </cofactor>
</comment>
<evidence type="ECO:0000256" key="4">
    <source>
        <dbReference type="ARBA" id="ARBA00023002"/>
    </source>
</evidence>
<evidence type="ECO:0000313" key="7">
    <source>
        <dbReference type="EMBL" id="OEU08314.1"/>
    </source>
</evidence>
<dbReference type="InParanoid" id="A0A1E7ER62"/>
<dbReference type="AlphaFoldDB" id="A0A1E7ER62"/>
<dbReference type="GO" id="GO:0031418">
    <property type="term" value="F:L-ascorbic acid binding"/>
    <property type="evidence" value="ECO:0007669"/>
    <property type="project" value="InterPro"/>
</dbReference>
<keyword evidence="3" id="KW-0223">Dioxygenase</keyword>
<dbReference type="PANTHER" id="PTHR10869:SF229">
    <property type="entry name" value="PROLYL 4-HYDROXYLASE ALPHA SUBUNIT DOMAIN-CONTAINING PROTEIN"/>
    <property type="match status" value="1"/>
</dbReference>
<dbReference type="InterPro" id="IPR045054">
    <property type="entry name" value="P4HA-like"/>
</dbReference>
<keyword evidence="5" id="KW-0408">Iron</keyword>
<dbReference type="PANTHER" id="PTHR10869">
    <property type="entry name" value="PROLYL 4-HYDROXYLASE ALPHA SUBUNIT"/>
    <property type="match status" value="1"/>
</dbReference>
<dbReference type="KEGG" id="fcy:FRACYDRAFT_153725"/>
<gene>
    <name evidence="7" type="ORF">FRACYDRAFT_153725</name>
</gene>
<dbReference type="Pfam" id="PF13640">
    <property type="entry name" value="2OG-FeII_Oxy_3"/>
    <property type="match status" value="1"/>
</dbReference>
<dbReference type="OrthoDB" id="420380at2759"/>
<dbReference type="SMART" id="SM00702">
    <property type="entry name" value="P4Hc"/>
    <property type="match status" value="1"/>
</dbReference>
<dbReference type="GO" id="GO:0004656">
    <property type="term" value="F:procollagen-proline 4-dioxygenase activity"/>
    <property type="evidence" value="ECO:0007669"/>
    <property type="project" value="TreeGrafter"/>
</dbReference>
<keyword evidence="8" id="KW-1185">Reference proteome</keyword>
<protein>
    <recommendedName>
        <fullName evidence="6">Prolyl 4-hydroxylase alpha subunit domain-containing protein</fullName>
    </recommendedName>
</protein>
<dbReference type="Gene3D" id="2.60.120.620">
    <property type="entry name" value="q2cbj1_9rhob like domain"/>
    <property type="match status" value="1"/>
</dbReference>
<evidence type="ECO:0000256" key="3">
    <source>
        <dbReference type="ARBA" id="ARBA00022964"/>
    </source>
</evidence>
<reference evidence="7 8" key="1">
    <citation type="submission" date="2016-09" db="EMBL/GenBank/DDBJ databases">
        <title>Extensive genetic diversity and differential bi-allelic expression allows diatom success in the polar Southern Ocean.</title>
        <authorList>
            <consortium name="DOE Joint Genome Institute"/>
            <person name="Mock T."/>
            <person name="Otillar R.P."/>
            <person name="Strauss J."/>
            <person name="Dupont C."/>
            <person name="Frickenhaus S."/>
            <person name="Maumus F."/>
            <person name="Mcmullan M."/>
            <person name="Sanges R."/>
            <person name="Schmutz J."/>
            <person name="Toseland A."/>
            <person name="Valas R."/>
            <person name="Veluchamy A."/>
            <person name="Ward B.J."/>
            <person name="Allen A."/>
            <person name="Barry K."/>
            <person name="Falciatore A."/>
            <person name="Ferrante M."/>
            <person name="Fortunato A.E."/>
            <person name="Gloeckner G."/>
            <person name="Gruber A."/>
            <person name="Hipkin R."/>
            <person name="Janech M."/>
            <person name="Kroth P."/>
            <person name="Leese F."/>
            <person name="Lindquist E."/>
            <person name="Lyon B.R."/>
            <person name="Martin J."/>
            <person name="Mayer C."/>
            <person name="Parker M."/>
            <person name="Quesneville H."/>
            <person name="Raymond J."/>
            <person name="Uhlig C."/>
            <person name="Valentin K.U."/>
            <person name="Worden A.Z."/>
            <person name="Armbrust E.V."/>
            <person name="Bowler C."/>
            <person name="Green B."/>
            <person name="Moulton V."/>
            <person name="Van Oosterhout C."/>
            <person name="Grigoriev I."/>
        </authorList>
    </citation>
    <scope>NUCLEOTIDE SEQUENCE [LARGE SCALE GENOMIC DNA]</scope>
    <source>
        <strain evidence="7 8">CCMP1102</strain>
    </source>
</reference>
<organism evidence="7 8">
    <name type="scientific">Fragilariopsis cylindrus CCMP1102</name>
    <dbReference type="NCBI Taxonomy" id="635003"/>
    <lineage>
        <taxon>Eukaryota</taxon>
        <taxon>Sar</taxon>
        <taxon>Stramenopiles</taxon>
        <taxon>Ochrophyta</taxon>
        <taxon>Bacillariophyta</taxon>
        <taxon>Bacillariophyceae</taxon>
        <taxon>Bacillariophycidae</taxon>
        <taxon>Bacillariales</taxon>
        <taxon>Bacillariaceae</taxon>
        <taxon>Fragilariopsis</taxon>
    </lineage>
</organism>
<evidence type="ECO:0000259" key="6">
    <source>
        <dbReference type="SMART" id="SM00702"/>
    </source>
</evidence>
<keyword evidence="4" id="KW-0560">Oxidoreductase</keyword>
<dbReference type="GO" id="GO:0005506">
    <property type="term" value="F:iron ion binding"/>
    <property type="evidence" value="ECO:0007669"/>
    <property type="project" value="InterPro"/>
</dbReference>
<dbReference type="EMBL" id="KV784381">
    <property type="protein sequence ID" value="OEU08314.1"/>
    <property type="molecule type" value="Genomic_DNA"/>
</dbReference>
<keyword evidence="2" id="KW-0479">Metal-binding</keyword>
<dbReference type="Proteomes" id="UP000095751">
    <property type="component" value="Unassembled WGS sequence"/>
</dbReference>
<name>A0A1E7ER62_9STRA</name>
<proteinExistence type="predicted"/>
<sequence length="172" mass="18731">PPIYIVDQFLNDDETQFLIDAASDSFTPAPVVGVGSGVISDTRTSSTCYLAREDLPDLARKVSALTQTPITHLELPQVGRYYTSQQYLPHYDAFDTEEVDGARFASNGGQRTVTVLIYLNTVTTNTGGGHTVFPKLQNVNIQPIRGQALIFFPATIDGHLDPRTLHAALPAI</sequence>
<feature type="non-terminal residue" evidence="7">
    <location>
        <position position="172"/>
    </location>
</feature>
<feature type="domain" description="Prolyl 4-hydroxylase alpha subunit" evidence="6">
    <location>
        <begin position="1"/>
        <end position="172"/>
    </location>
</feature>
<dbReference type="InterPro" id="IPR044862">
    <property type="entry name" value="Pro_4_hyd_alph_FE2OG_OXY"/>
</dbReference>
<dbReference type="InterPro" id="IPR006620">
    <property type="entry name" value="Pro_4_hyd_alph"/>
</dbReference>